<dbReference type="GO" id="GO:0006508">
    <property type="term" value="P:proteolysis"/>
    <property type="evidence" value="ECO:0007669"/>
    <property type="project" value="UniProtKB-KW"/>
</dbReference>
<gene>
    <name evidence="3" type="ORF">LIER_22728</name>
</gene>
<dbReference type="PANTHER" id="PTHR43139:SF37">
    <property type="entry name" value="ALPHA_BETA-HYDROLASES SUPERFAMILY PROTEIN"/>
    <property type="match status" value="1"/>
</dbReference>
<sequence length="315" mass="36593">MEALLRHPWLRLLSSIYTTITTTLLSLIPKIQRTTIFVPIIDSIMSLYFHFLDLSPCMINLDDQTTMHFWVPRRPRLKKPNLVLIHGYGGNTKWQFMYQINSLAKSFNVYLPDLLFFGNSYTLHKDRSETFQAKCVFEGLERLGVERCTVYSISYGGFVGYRMAEIYPEMVEKVVIVSSGIGCTVHQKNEQLKNVGGNNHNNNNDHDNDNNNNNDNVFDLLLPEKPKDLRMLVNLSIYKFNPFKWIPDFFLQEFINMMCDSNRKEKRELIEHLLANQTACETSVLKQDALLVWGDKDKVFPLTFAYQLQRSPSSS</sequence>
<evidence type="ECO:0000256" key="1">
    <source>
        <dbReference type="SAM" id="MobiDB-lite"/>
    </source>
</evidence>
<organism evidence="3 4">
    <name type="scientific">Lithospermum erythrorhizon</name>
    <name type="common">Purple gromwell</name>
    <name type="synonym">Lithospermum officinale var. erythrorhizon</name>
    <dbReference type="NCBI Taxonomy" id="34254"/>
    <lineage>
        <taxon>Eukaryota</taxon>
        <taxon>Viridiplantae</taxon>
        <taxon>Streptophyta</taxon>
        <taxon>Embryophyta</taxon>
        <taxon>Tracheophyta</taxon>
        <taxon>Spermatophyta</taxon>
        <taxon>Magnoliopsida</taxon>
        <taxon>eudicotyledons</taxon>
        <taxon>Gunneridae</taxon>
        <taxon>Pentapetalae</taxon>
        <taxon>asterids</taxon>
        <taxon>lamiids</taxon>
        <taxon>Boraginales</taxon>
        <taxon>Boraginaceae</taxon>
        <taxon>Boraginoideae</taxon>
        <taxon>Lithospermeae</taxon>
        <taxon>Lithospermum</taxon>
    </lineage>
</organism>
<dbReference type="GO" id="GO:0008233">
    <property type="term" value="F:peptidase activity"/>
    <property type="evidence" value="ECO:0007669"/>
    <property type="project" value="UniProtKB-KW"/>
</dbReference>
<feature type="domain" description="AB hydrolase-1" evidence="2">
    <location>
        <begin position="80"/>
        <end position="310"/>
    </location>
</feature>
<dbReference type="InterPro" id="IPR000073">
    <property type="entry name" value="AB_hydrolase_1"/>
</dbReference>
<comment type="caution">
    <text evidence="3">The sequence shown here is derived from an EMBL/GenBank/DDBJ whole genome shotgun (WGS) entry which is preliminary data.</text>
</comment>
<feature type="region of interest" description="Disordered" evidence="1">
    <location>
        <begin position="193"/>
        <end position="214"/>
    </location>
</feature>
<proteinExistence type="predicted"/>
<keyword evidence="4" id="KW-1185">Reference proteome</keyword>
<name>A0AAV3QW54_LITER</name>
<evidence type="ECO:0000259" key="2">
    <source>
        <dbReference type="Pfam" id="PF00561"/>
    </source>
</evidence>
<dbReference type="Pfam" id="PF00561">
    <property type="entry name" value="Abhydrolase_1"/>
    <property type="match status" value="1"/>
</dbReference>
<dbReference type="PANTHER" id="PTHR43139">
    <property type="entry name" value="SI:DKEY-122A22.2"/>
    <property type="match status" value="1"/>
</dbReference>
<dbReference type="EMBL" id="BAABME010006263">
    <property type="protein sequence ID" value="GAA0167889.1"/>
    <property type="molecule type" value="Genomic_DNA"/>
</dbReference>
<keyword evidence="3" id="KW-0645">Protease</keyword>
<dbReference type="Proteomes" id="UP001454036">
    <property type="component" value="Unassembled WGS sequence"/>
</dbReference>
<evidence type="ECO:0000313" key="4">
    <source>
        <dbReference type="Proteomes" id="UP001454036"/>
    </source>
</evidence>
<reference evidence="3 4" key="1">
    <citation type="submission" date="2024-01" db="EMBL/GenBank/DDBJ databases">
        <title>The complete chloroplast genome sequence of Lithospermum erythrorhizon: insights into the phylogenetic relationship among Boraginaceae species and the maternal lineages of purple gromwells.</title>
        <authorList>
            <person name="Okada T."/>
            <person name="Watanabe K."/>
        </authorList>
    </citation>
    <scope>NUCLEOTIDE SEQUENCE [LARGE SCALE GENOMIC DNA]</scope>
</reference>
<protein>
    <submittedName>
        <fullName evidence="3">Serine protease</fullName>
    </submittedName>
</protein>
<evidence type="ECO:0000313" key="3">
    <source>
        <dbReference type="EMBL" id="GAA0167889.1"/>
    </source>
</evidence>
<keyword evidence="3" id="KW-0378">Hydrolase</keyword>
<dbReference type="SUPFAM" id="SSF53474">
    <property type="entry name" value="alpha/beta-Hydrolases"/>
    <property type="match status" value="1"/>
</dbReference>
<dbReference type="InterPro" id="IPR029058">
    <property type="entry name" value="AB_hydrolase_fold"/>
</dbReference>
<dbReference type="Gene3D" id="3.40.50.1820">
    <property type="entry name" value="alpha/beta hydrolase"/>
    <property type="match status" value="1"/>
</dbReference>
<dbReference type="AlphaFoldDB" id="A0AAV3QW54"/>
<accession>A0AAV3QW54</accession>
<dbReference type="InterPro" id="IPR052370">
    <property type="entry name" value="Meta-cleavage_hydrolase"/>
</dbReference>